<organism evidence="2 3">
    <name type="scientific">Nocardioides aquaticus</name>
    <dbReference type="NCBI Taxonomy" id="160826"/>
    <lineage>
        <taxon>Bacteria</taxon>
        <taxon>Bacillati</taxon>
        <taxon>Actinomycetota</taxon>
        <taxon>Actinomycetes</taxon>
        <taxon>Propionibacteriales</taxon>
        <taxon>Nocardioidaceae</taxon>
        <taxon>Nocardioides</taxon>
    </lineage>
</organism>
<keyword evidence="1" id="KW-0732">Signal</keyword>
<dbReference type="RefSeq" id="WP_214059108.1">
    <property type="nucleotide sequence ID" value="NZ_BAAAHS010000171.1"/>
</dbReference>
<proteinExistence type="predicted"/>
<reference evidence="2 3" key="1">
    <citation type="submission" date="2021-05" db="EMBL/GenBank/DDBJ databases">
        <title>Complete genome of Nocardioides aquaticus KCTC 9944T isolated from meromictic and hypersaline Ekho Lake, Antarctica.</title>
        <authorList>
            <person name="Hwang K."/>
            <person name="Kim K.M."/>
            <person name="Choe H."/>
        </authorList>
    </citation>
    <scope>NUCLEOTIDE SEQUENCE [LARGE SCALE GENOMIC DNA]</scope>
    <source>
        <strain evidence="2 3">KCTC 9944</strain>
    </source>
</reference>
<keyword evidence="3" id="KW-1185">Reference proteome</keyword>
<evidence type="ECO:0000313" key="3">
    <source>
        <dbReference type="Proteomes" id="UP000679307"/>
    </source>
</evidence>
<evidence type="ECO:0000256" key="1">
    <source>
        <dbReference type="SAM" id="SignalP"/>
    </source>
</evidence>
<accession>A0ABX8EHF9</accession>
<feature type="signal peptide" evidence="1">
    <location>
        <begin position="1"/>
        <end position="28"/>
    </location>
</feature>
<evidence type="ECO:0000313" key="2">
    <source>
        <dbReference type="EMBL" id="QVT79699.1"/>
    </source>
</evidence>
<gene>
    <name evidence="2" type="ORF">ENKNEFLB_02089</name>
</gene>
<sequence length="113" mass="12419">MKRTATGVLAALTIGLGAQVIAPAPASADTPGCVSRKEYRNLPTNGTLTRGQVAKRYDTNGDLLNFEKKRGKSYETRAYAVCTDDNFGRTEVLFVKDSDKPRRFATKKTVFWG</sequence>
<dbReference type="EMBL" id="CP075371">
    <property type="protein sequence ID" value="QVT79699.1"/>
    <property type="molecule type" value="Genomic_DNA"/>
</dbReference>
<feature type="chain" id="PRO_5047427753" description="Secreted protein" evidence="1">
    <location>
        <begin position="29"/>
        <end position="113"/>
    </location>
</feature>
<name>A0ABX8EHF9_9ACTN</name>
<protein>
    <recommendedName>
        <fullName evidence="4">Secreted protein</fullName>
    </recommendedName>
</protein>
<evidence type="ECO:0008006" key="4">
    <source>
        <dbReference type="Google" id="ProtNLM"/>
    </source>
</evidence>
<dbReference type="Proteomes" id="UP000679307">
    <property type="component" value="Chromosome"/>
</dbReference>